<protein>
    <submittedName>
        <fullName evidence="3">Flagellar motor switch protein FliN</fullName>
    </submittedName>
</protein>
<dbReference type="EMBL" id="CP006650">
    <property type="protein sequence ID" value="AGT07444.1"/>
    <property type="molecule type" value="Genomic_DNA"/>
</dbReference>
<gene>
    <name evidence="3" type="ORF">JCM7686_0335</name>
</gene>
<reference evidence="3 4" key="1">
    <citation type="journal article" date="2014" name="BMC Genomics">
        <title>Architecture and functions of a multipartite genome of the methylotrophic bacterium Paracoccus aminophilus JCM 7686, containing primary and secondary chromids.</title>
        <authorList>
            <person name="Dziewit L."/>
            <person name="Czarnecki J."/>
            <person name="Wibberg D."/>
            <person name="Radlinska M."/>
            <person name="Mrozek P."/>
            <person name="Szymczak M."/>
            <person name="Schluter A."/>
            <person name="Puhler A."/>
            <person name="Bartosik D."/>
        </authorList>
    </citation>
    <scope>NUCLEOTIDE SEQUENCE [LARGE SCALE GENOMIC DNA]</scope>
    <source>
        <strain evidence="3">JCM 7686</strain>
    </source>
</reference>
<dbReference type="STRING" id="1367847.JCM7686_0335"/>
<keyword evidence="4" id="KW-1185">Reference proteome</keyword>
<dbReference type="GO" id="GO:0009425">
    <property type="term" value="C:bacterial-type flagellum basal body"/>
    <property type="evidence" value="ECO:0007669"/>
    <property type="project" value="InterPro"/>
</dbReference>
<dbReference type="InterPro" id="IPR001543">
    <property type="entry name" value="FliN-like_C"/>
</dbReference>
<keyword evidence="3" id="KW-0969">Cilium</keyword>
<dbReference type="Pfam" id="PF01052">
    <property type="entry name" value="FliMN_C"/>
    <property type="match status" value="1"/>
</dbReference>
<dbReference type="KEGG" id="pami:JCM7686_0335"/>
<dbReference type="SUPFAM" id="SSF101801">
    <property type="entry name" value="Surface presentation of antigens (SPOA)"/>
    <property type="match status" value="1"/>
</dbReference>
<dbReference type="HOGENOM" id="CLU_2509636_0_0_5"/>
<dbReference type="GO" id="GO:0071973">
    <property type="term" value="P:bacterial-type flagellum-dependent cell motility"/>
    <property type="evidence" value="ECO:0007669"/>
    <property type="project" value="InterPro"/>
</dbReference>
<proteinExistence type="inferred from homology"/>
<dbReference type="GO" id="GO:0003774">
    <property type="term" value="F:cytoskeletal motor activity"/>
    <property type="evidence" value="ECO:0007669"/>
    <property type="project" value="InterPro"/>
</dbReference>
<dbReference type="PRINTS" id="PR00956">
    <property type="entry name" value="FLGMOTORFLIN"/>
</dbReference>
<dbReference type="InterPro" id="IPR001172">
    <property type="entry name" value="FliN_T3SS_HrcQb"/>
</dbReference>
<dbReference type="GO" id="GO:0006935">
    <property type="term" value="P:chemotaxis"/>
    <property type="evidence" value="ECO:0007669"/>
    <property type="project" value="InterPro"/>
</dbReference>
<sequence length="85" mass="9176">MSEVTGLIATDHIQVELTVRLGATRLTVAEISRLRPDDVVALDQDMTQGVELCIGEKIIARGELTTMEGAEDRLCVRILGPAENG</sequence>
<dbReference type="OrthoDB" id="9790303at2"/>
<dbReference type="InterPro" id="IPR036429">
    <property type="entry name" value="SpoA-like_sf"/>
</dbReference>
<dbReference type="AlphaFoldDB" id="S5XJS7"/>
<keyword evidence="3" id="KW-0282">Flagellum</keyword>
<dbReference type="Gene3D" id="2.30.330.10">
    <property type="entry name" value="SpoA-like"/>
    <property type="match status" value="1"/>
</dbReference>
<evidence type="ECO:0000313" key="4">
    <source>
        <dbReference type="Proteomes" id="UP000015480"/>
    </source>
</evidence>
<evidence type="ECO:0000259" key="2">
    <source>
        <dbReference type="Pfam" id="PF01052"/>
    </source>
</evidence>
<organism evidence="3 4">
    <name type="scientific">Paracoccus aminophilus JCM 7686</name>
    <dbReference type="NCBI Taxonomy" id="1367847"/>
    <lineage>
        <taxon>Bacteria</taxon>
        <taxon>Pseudomonadati</taxon>
        <taxon>Pseudomonadota</taxon>
        <taxon>Alphaproteobacteria</taxon>
        <taxon>Rhodobacterales</taxon>
        <taxon>Paracoccaceae</taxon>
        <taxon>Paracoccus</taxon>
    </lineage>
</organism>
<dbReference type="Proteomes" id="UP000015480">
    <property type="component" value="Chromosome"/>
</dbReference>
<dbReference type="PATRIC" id="fig|1367847.3.peg.273"/>
<comment type="similarity">
    <text evidence="1">Belongs to the FliN/MopA/SpaO family.</text>
</comment>
<keyword evidence="3" id="KW-0966">Cell projection</keyword>
<name>S5XJS7_PARAH</name>
<accession>S5XJS7</accession>
<dbReference type="RefSeq" id="WP_020949084.1">
    <property type="nucleotide sequence ID" value="NC_022041.1"/>
</dbReference>
<feature type="domain" description="Flagellar motor switch protein FliN-like C-terminal" evidence="2">
    <location>
        <begin position="11"/>
        <end position="80"/>
    </location>
</feature>
<dbReference type="eggNOG" id="COG1886">
    <property type="taxonomic scope" value="Bacteria"/>
</dbReference>
<evidence type="ECO:0000256" key="1">
    <source>
        <dbReference type="ARBA" id="ARBA00009226"/>
    </source>
</evidence>
<evidence type="ECO:0000313" key="3">
    <source>
        <dbReference type="EMBL" id="AGT07444.1"/>
    </source>
</evidence>